<evidence type="ECO:0000256" key="2">
    <source>
        <dbReference type="SAM" id="Phobius"/>
    </source>
</evidence>
<keyword evidence="5" id="KW-1185">Reference proteome</keyword>
<dbReference type="InterPro" id="IPR008979">
    <property type="entry name" value="Galactose-bd-like_sf"/>
</dbReference>
<keyword evidence="2" id="KW-0812">Transmembrane</keyword>
<evidence type="ECO:0000259" key="3">
    <source>
        <dbReference type="PROSITE" id="PS51175"/>
    </source>
</evidence>
<feature type="compositionally biased region" description="Low complexity" evidence="1">
    <location>
        <begin position="48"/>
        <end position="86"/>
    </location>
</feature>
<dbReference type="SUPFAM" id="SSF49785">
    <property type="entry name" value="Galactose-binding domain-like"/>
    <property type="match status" value="1"/>
</dbReference>
<gene>
    <name evidence="4" type="ORF">GCM10009760_23450</name>
</gene>
<feature type="compositionally biased region" description="Basic and acidic residues" evidence="1">
    <location>
        <begin position="96"/>
        <end position="110"/>
    </location>
</feature>
<comment type="caution">
    <text evidence="4">The sequence shown here is derived from an EMBL/GenBank/DDBJ whole genome shotgun (WGS) entry which is preliminary data.</text>
</comment>
<protein>
    <recommendedName>
        <fullName evidence="3">CBM6 domain-containing protein</fullName>
    </recommendedName>
</protein>
<evidence type="ECO:0000313" key="4">
    <source>
        <dbReference type="EMBL" id="GAA2140344.1"/>
    </source>
</evidence>
<feature type="compositionally biased region" description="Low complexity" evidence="1">
    <location>
        <begin position="152"/>
        <end position="178"/>
    </location>
</feature>
<proteinExistence type="predicted"/>
<dbReference type="InterPro" id="IPR005084">
    <property type="entry name" value="CBM6"/>
</dbReference>
<feature type="domain" description="CBM6" evidence="3">
    <location>
        <begin position="183"/>
        <end position="316"/>
    </location>
</feature>
<feature type="transmembrane region" description="Helical" evidence="2">
    <location>
        <begin position="116"/>
        <end position="136"/>
    </location>
</feature>
<reference evidence="5" key="1">
    <citation type="journal article" date="2019" name="Int. J. Syst. Evol. Microbiol.">
        <title>The Global Catalogue of Microorganisms (GCM) 10K type strain sequencing project: providing services to taxonomists for standard genome sequencing and annotation.</title>
        <authorList>
            <consortium name="The Broad Institute Genomics Platform"/>
            <consortium name="The Broad Institute Genome Sequencing Center for Infectious Disease"/>
            <person name="Wu L."/>
            <person name="Ma J."/>
        </authorList>
    </citation>
    <scope>NUCLEOTIDE SEQUENCE [LARGE SCALE GENOMIC DNA]</scope>
    <source>
        <strain evidence="5">JCM 14560</strain>
    </source>
</reference>
<dbReference type="PROSITE" id="PS51175">
    <property type="entry name" value="CBM6"/>
    <property type="match status" value="1"/>
</dbReference>
<sequence length="328" mass="32910">MTTAGSNGAPEDPADDDPFAYLYRPAEGEAAASQPRNSYARPMEVGRAQYGQPQYRQQPPQAQPPYAGAPQQHAGQQPHAPQHAQPTGPLPQQSRYAERSRPQPGEERPSGGRGKAAVIGAVAVVAAIAIGAGIALSGGDPGKKDTASAPHSGAPATHGSASAPASPSASPSASAAGSWAGGTTVGDASGMTLSGGSRKANQVAGAKSAGGTYVDGMNTVGSTVSWDVNLSGATSFQIWLRFNNTGANATATVSVDGTPTFTPIKLNNYSAGSPPEASWYPSWVSGTVTAPGKHTISVSCGQSDQCGFLLDQVAITDASGSGAKPAGW</sequence>
<keyword evidence="2" id="KW-0472">Membrane</keyword>
<organism evidence="4 5">
    <name type="scientific">Kitasatospora kazusensis</name>
    <dbReference type="NCBI Taxonomy" id="407974"/>
    <lineage>
        <taxon>Bacteria</taxon>
        <taxon>Bacillati</taxon>
        <taxon>Actinomycetota</taxon>
        <taxon>Actinomycetes</taxon>
        <taxon>Kitasatosporales</taxon>
        <taxon>Streptomycetaceae</taxon>
        <taxon>Kitasatospora</taxon>
    </lineage>
</organism>
<evidence type="ECO:0000256" key="1">
    <source>
        <dbReference type="SAM" id="MobiDB-lite"/>
    </source>
</evidence>
<dbReference type="Proteomes" id="UP001422759">
    <property type="component" value="Unassembled WGS sequence"/>
</dbReference>
<dbReference type="Gene3D" id="2.60.120.260">
    <property type="entry name" value="Galactose-binding domain-like"/>
    <property type="match status" value="1"/>
</dbReference>
<evidence type="ECO:0000313" key="5">
    <source>
        <dbReference type="Proteomes" id="UP001422759"/>
    </source>
</evidence>
<feature type="region of interest" description="Disordered" evidence="1">
    <location>
        <begin position="1"/>
        <end position="114"/>
    </location>
</feature>
<keyword evidence="2" id="KW-1133">Transmembrane helix</keyword>
<accession>A0ABP5L4Q2</accession>
<name>A0ABP5L4Q2_9ACTN</name>
<dbReference type="EMBL" id="BAAANT010000010">
    <property type="protein sequence ID" value="GAA2140344.1"/>
    <property type="molecule type" value="Genomic_DNA"/>
</dbReference>
<feature type="region of interest" description="Disordered" evidence="1">
    <location>
        <begin position="138"/>
        <end position="181"/>
    </location>
</feature>